<evidence type="ECO:0000313" key="2">
    <source>
        <dbReference type="Proteomes" id="UP001234297"/>
    </source>
</evidence>
<dbReference type="Proteomes" id="UP001234297">
    <property type="component" value="Chromosome 1"/>
</dbReference>
<reference evidence="1 2" key="1">
    <citation type="journal article" date="2022" name="Hortic Res">
        <title>A haplotype resolved chromosomal level avocado genome allows analysis of novel avocado genes.</title>
        <authorList>
            <person name="Nath O."/>
            <person name="Fletcher S.J."/>
            <person name="Hayward A."/>
            <person name="Shaw L.M."/>
            <person name="Masouleh A.K."/>
            <person name="Furtado A."/>
            <person name="Henry R.J."/>
            <person name="Mitter N."/>
        </authorList>
    </citation>
    <scope>NUCLEOTIDE SEQUENCE [LARGE SCALE GENOMIC DNA]</scope>
    <source>
        <strain evidence="2">cv. Hass</strain>
    </source>
</reference>
<proteinExistence type="predicted"/>
<name>A0ACC2MNS7_PERAE</name>
<protein>
    <submittedName>
        <fullName evidence="1">Uncharacterized protein</fullName>
    </submittedName>
</protein>
<comment type="caution">
    <text evidence="1">The sequence shown here is derived from an EMBL/GenBank/DDBJ whole genome shotgun (WGS) entry which is preliminary data.</text>
</comment>
<dbReference type="EMBL" id="CM056809">
    <property type="protein sequence ID" value="KAJ8647009.1"/>
    <property type="molecule type" value="Genomic_DNA"/>
</dbReference>
<organism evidence="1 2">
    <name type="scientific">Persea americana</name>
    <name type="common">Avocado</name>
    <dbReference type="NCBI Taxonomy" id="3435"/>
    <lineage>
        <taxon>Eukaryota</taxon>
        <taxon>Viridiplantae</taxon>
        <taxon>Streptophyta</taxon>
        <taxon>Embryophyta</taxon>
        <taxon>Tracheophyta</taxon>
        <taxon>Spermatophyta</taxon>
        <taxon>Magnoliopsida</taxon>
        <taxon>Magnoliidae</taxon>
        <taxon>Laurales</taxon>
        <taxon>Lauraceae</taxon>
        <taxon>Persea</taxon>
    </lineage>
</organism>
<keyword evidence="2" id="KW-1185">Reference proteome</keyword>
<sequence length="120" mass="12720">MAMTRFVIVVVLVLFAILMVESKVLAKETNGAGGEYHLDKNAHRNARGGVEEHSTRSRASSSVISAATSACVCLLATMGTKESAPATITGRQRKEDPSALRHLYSLITTMSSLSISVAAI</sequence>
<evidence type="ECO:0000313" key="1">
    <source>
        <dbReference type="EMBL" id="KAJ8647009.1"/>
    </source>
</evidence>
<gene>
    <name evidence="1" type="ORF">MRB53_000032</name>
</gene>
<accession>A0ACC2MNS7</accession>